<comment type="caution">
    <text evidence="2">The sequence shown here is derived from an EMBL/GenBank/DDBJ whole genome shotgun (WGS) entry which is preliminary data.</text>
</comment>
<keyword evidence="3" id="KW-1185">Reference proteome</keyword>
<reference evidence="2" key="1">
    <citation type="submission" date="2021-06" db="EMBL/GenBank/DDBJ databases">
        <authorList>
            <person name="Hodson N. C."/>
            <person name="Mongue J. A."/>
            <person name="Jaron S. K."/>
        </authorList>
    </citation>
    <scope>NUCLEOTIDE SEQUENCE</scope>
</reference>
<dbReference type="Proteomes" id="UP000708208">
    <property type="component" value="Unassembled WGS sequence"/>
</dbReference>
<sequence length="21" mass="2323">METETYSPGTRPRLARCSGLP</sequence>
<dbReference type="EMBL" id="CAJVCH010100189">
    <property type="protein sequence ID" value="CAG7723555.1"/>
    <property type="molecule type" value="Genomic_DNA"/>
</dbReference>
<accession>A0A8J2JX15</accession>
<evidence type="ECO:0000256" key="1">
    <source>
        <dbReference type="SAM" id="MobiDB-lite"/>
    </source>
</evidence>
<evidence type="ECO:0000313" key="3">
    <source>
        <dbReference type="Proteomes" id="UP000708208"/>
    </source>
</evidence>
<proteinExistence type="predicted"/>
<feature type="region of interest" description="Disordered" evidence="1">
    <location>
        <begin position="1"/>
        <end position="21"/>
    </location>
</feature>
<name>A0A8J2JX15_9HEXA</name>
<evidence type="ECO:0000313" key="2">
    <source>
        <dbReference type="EMBL" id="CAG7723555.1"/>
    </source>
</evidence>
<feature type="non-terminal residue" evidence="2">
    <location>
        <position position="1"/>
    </location>
</feature>
<protein>
    <submittedName>
        <fullName evidence="2">Uncharacterized protein</fullName>
    </submittedName>
</protein>
<gene>
    <name evidence="2" type="ORF">AFUS01_LOCUS12638</name>
</gene>
<dbReference type="AlphaFoldDB" id="A0A8J2JX15"/>
<organism evidence="2 3">
    <name type="scientific">Allacma fusca</name>
    <dbReference type="NCBI Taxonomy" id="39272"/>
    <lineage>
        <taxon>Eukaryota</taxon>
        <taxon>Metazoa</taxon>
        <taxon>Ecdysozoa</taxon>
        <taxon>Arthropoda</taxon>
        <taxon>Hexapoda</taxon>
        <taxon>Collembola</taxon>
        <taxon>Symphypleona</taxon>
        <taxon>Sminthuridae</taxon>
        <taxon>Allacma</taxon>
    </lineage>
</organism>